<dbReference type="InterPro" id="IPR046947">
    <property type="entry name" value="LytR-like"/>
</dbReference>
<name>A0ABP7FCU7_9ACTN</name>
<dbReference type="Gene3D" id="3.40.50.2300">
    <property type="match status" value="1"/>
</dbReference>
<feature type="domain" description="Response regulatory" evidence="2">
    <location>
        <begin position="11"/>
        <end position="129"/>
    </location>
</feature>
<dbReference type="Proteomes" id="UP001500908">
    <property type="component" value="Unassembled WGS sequence"/>
</dbReference>
<evidence type="ECO:0000256" key="1">
    <source>
        <dbReference type="PROSITE-ProRule" id="PRU00169"/>
    </source>
</evidence>
<dbReference type="InterPro" id="IPR011006">
    <property type="entry name" value="CheY-like_superfamily"/>
</dbReference>
<accession>A0ABP7FCU7</accession>
<dbReference type="SMART" id="SM00850">
    <property type="entry name" value="LytTR"/>
    <property type="match status" value="1"/>
</dbReference>
<dbReference type="PROSITE" id="PS50930">
    <property type="entry name" value="HTH_LYTTR"/>
    <property type="match status" value="1"/>
</dbReference>
<dbReference type="Gene3D" id="2.40.50.1020">
    <property type="entry name" value="LytTr DNA-binding domain"/>
    <property type="match status" value="1"/>
</dbReference>
<protein>
    <submittedName>
        <fullName evidence="4">LytTR family DNA-binding domain-containing protein</fullName>
    </submittedName>
</protein>
<sequence length="252" mass="28023">MSSAILGAMLRALAVDDELPALEEMSYLLRHDPRVGEVATAADATAAMRQISERDEAYMFDTLFLDVRMPGPSGVDLARFVSALANPPLVVFVSAHEDFAVTAFELRAVDYLLKPLREERLADALDRVIELRQDATARTRIPVELAGRVRFIERADIYYAQARGDYVLLRTVNGTHLIRSTLGALERDWASTGFVRIHRSILVAARHVSELHTDGSRTRVRVGGELLLVSRRQAREVRERLLSQTVTGGEGS</sequence>
<dbReference type="Pfam" id="PF00072">
    <property type="entry name" value="Response_reg"/>
    <property type="match status" value="1"/>
</dbReference>
<organism evidence="4 5">
    <name type="scientific">Salinactinospora qingdaonensis</name>
    <dbReference type="NCBI Taxonomy" id="702744"/>
    <lineage>
        <taxon>Bacteria</taxon>
        <taxon>Bacillati</taxon>
        <taxon>Actinomycetota</taxon>
        <taxon>Actinomycetes</taxon>
        <taxon>Streptosporangiales</taxon>
        <taxon>Nocardiopsidaceae</taxon>
        <taxon>Salinactinospora</taxon>
    </lineage>
</organism>
<dbReference type="EMBL" id="BAABDD010000005">
    <property type="protein sequence ID" value="GAA3736531.1"/>
    <property type="molecule type" value="Genomic_DNA"/>
</dbReference>
<proteinExistence type="predicted"/>
<evidence type="ECO:0000259" key="2">
    <source>
        <dbReference type="PROSITE" id="PS50110"/>
    </source>
</evidence>
<dbReference type="PANTHER" id="PTHR37299:SF1">
    <property type="entry name" value="STAGE 0 SPORULATION PROTEIN A HOMOLOG"/>
    <property type="match status" value="1"/>
</dbReference>
<keyword evidence="1" id="KW-0597">Phosphoprotein</keyword>
<evidence type="ECO:0000259" key="3">
    <source>
        <dbReference type="PROSITE" id="PS50930"/>
    </source>
</evidence>
<dbReference type="InterPro" id="IPR001789">
    <property type="entry name" value="Sig_transdc_resp-reg_receiver"/>
</dbReference>
<dbReference type="GO" id="GO:0003677">
    <property type="term" value="F:DNA binding"/>
    <property type="evidence" value="ECO:0007669"/>
    <property type="project" value="UniProtKB-KW"/>
</dbReference>
<evidence type="ECO:0000313" key="4">
    <source>
        <dbReference type="EMBL" id="GAA3736531.1"/>
    </source>
</evidence>
<feature type="domain" description="HTH LytTR-type" evidence="3">
    <location>
        <begin position="141"/>
        <end position="243"/>
    </location>
</feature>
<gene>
    <name evidence="4" type="ORF">GCM10022402_15840</name>
</gene>
<keyword evidence="5" id="KW-1185">Reference proteome</keyword>
<dbReference type="SMART" id="SM00448">
    <property type="entry name" value="REC"/>
    <property type="match status" value="1"/>
</dbReference>
<dbReference type="PANTHER" id="PTHR37299">
    <property type="entry name" value="TRANSCRIPTIONAL REGULATOR-RELATED"/>
    <property type="match status" value="1"/>
</dbReference>
<dbReference type="PROSITE" id="PS50110">
    <property type="entry name" value="RESPONSE_REGULATORY"/>
    <property type="match status" value="1"/>
</dbReference>
<feature type="modified residue" description="4-aspartylphosphate" evidence="1">
    <location>
        <position position="66"/>
    </location>
</feature>
<dbReference type="Pfam" id="PF04397">
    <property type="entry name" value="LytTR"/>
    <property type="match status" value="1"/>
</dbReference>
<dbReference type="SUPFAM" id="SSF52172">
    <property type="entry name" value="CheY-like"/>
    <property type="match status" value="1"/>
</dbReference>
<keyword evidence="4" id="KW-0238">DNA-binding</keyword>
<reference evidence="5" key="1">
    <citation type="journal article" date="2019" name="Int. J. Syst. Evol. Microbiol.">
        <title>The Global Catalogue of Microorganisms (GCM) 10K type strain sequencing project: providing services to taxonomists for standard genome sequencing and annotation.</title>
        <authorList>
            <consortium name="The Broad Institute Genomics Platform"/>
            <consortium name="The Broad Institute Genome Sequencing Center for Infectious Disease"/>
            <person name="Wu L."/>
            <person name="Ma J."/>
        </authorList>
    </citation>
    <scope>NUCLEOTIDE SEQUENCE [LARGE SCALE GENOMIC DNA]</scope>
    <source>
        <strain evidence="5">JCM 17137</strain>
    </source>
</reference>
<dbReference type="InterPro" id="IPR007492">
    <property type="entry name" value="LytTR_DNA-bd_dom"/>
</dbReference>
<evidence type="ECO:0000313" key="5">
    <source>
        <dbReference type="Proteomes" id="UP001500908"/>
    </source>
</evidence>
<comment type="caution">
    <text evidence="4">The sequence shown here is derived from an EMBL/GenBank/DDBJ whole genome shotgun (WGS) entry which is preliminary data.</text>
</comment>